<comment type="caution">
    <text evidence="2">The sequence shown here is derived from an EMBL/GenBank/DDBJ whole genome shotgun (WGS) entry which is preliminary data.</text>
</comment>
<feature type="region of interest" description="Disordered" evidence="1">
    <location>
        <begin position="38"/>
        <end position="70"/>
    </location>
</feature>
<gene>
    <name evidence="2" type="ORF">KSP39_PZI006348</name>
</gene>
<dbReference type="AlphaFoldDB" id="A0AAP0BRL3"/>
<organism evidence="2 3">
    <name type="scientific">Platanthera zijinensis</name>
    <dbReference type="NCBI Taxonomy" id="2320716"/>
    <lineage>
        <taxon>Eukaryota</taxon>
        <taxon>Viridiplantae</taxon>
        <taxon>Streptophyta</taxon>
        <taxon>Embryophyta</taxon>
        <taxon>Tracheophyta</taxon>
        <taxon>Spermatophyta</taxon>
        <taxon>Magnoliopsida</taxon>
        <taxon>Liliopsida</taxon>
        <taxon>Asparagales</taxon>
        <taxon>Orchidaceae</taxon>
        <taxon>Orchidoideae</taxon>
        <taxon>Orchideae</taxon>
        <taxon>Orchidinae</taxon>
        <taxon>Platanthera</taxon>
    </lineage>
</organism>
<evidence type="ECO:0000313" key="3">
    <source>
        <dbReference type="Proteomes" id="UP001418222"/>
    </source>
</evidence>
<dbReference type="EMBL" id="JBBWWQ010000005">
    <property type="protein sequence ID" value="KAK8947172.1"/>
    <property type="molecule type" value="Genomic_DNA"/>
</dbReference>
<protein>
    <submittedName>
        <fullName evidence="2">Uncharacterized protein</fullName>
    </submittedName>
</protein>
<dbReference type="Proteomes" id="UP001418222">
    <property type="component" value="Unassembled WGS sequence"/>
</dbReference>
<keyword evidence="3" id="KW-1185">Reference proteome</keyword>
<reference evidence="2 3" key="1">
    <citation type="journal article" date="2022" name="Nat. Plants">
        <title>Genomes of leafy and leafless Platanthera orchids illuminate the evolution of mycoheterotrophy.</title>
        <authorList>
            <person name="Li M.H."/>
            <person name="Liu K.W."/>
            <person name="Li Z."/>
            <person name="Lu H.C."/>
            <person name="Ye Q.L."/>
            <person name="Zhang D."/>
            <person name="Wang J.Y."/>
            <person name="Li Y.F."/>
            <person name="Zhong Z.M."/>
            <person name="Liu X."/>
            <person name="Yu X."/>
            <person name="Liu D.K."/>
            <person name="Tu X.D."/>
            <person name="Liu B."/>
            <person name="Hao Y."/>
            <person name="Liao X.Y."/>
            <person name="Jiang Y.T."/>
            <person name="Sun W.H."/>
            <person name="Chen J."/>
            <person name="Chen Y.Q."/>
            <person name="Ai Y."/>
            <person name="Zhai J.W."/>
            <person name="Wu S.S."/>
            <person name="Zhou Z."/>
            <person name="Hsiao Y.Y."/>
            <person name="Wu W.L."/>
            <person name="Chen Y.Y."/>
            <person name="Lin Y.F."/>
            <person name="Hsu J.L."/>
            <person name="Li C.Y."/>
            <person name="Wang Z.W."/>
            <person name="Zhao X."/>
            <person name="Zhong W.Y."/>
            <person name="Ma X.K."/>
            <person name="Ma L."/>
            <person name="Huang J."/>
            <person name="Chen G.Z."/>
            <person name="Huang M.Z."/>
            <person name="Huang L."/>
            <person name="Peng D.H."/>
            <person name="Luo Y.B."/>
            <person name="Zou S.Q."/>
            <person name="Chen S.P."/>
            <person name="Lan S."/>
            <person name="Tsai W.C."/>
            <person name="Van de Peer Y."/>
            <person name="Liu Z.J."/>
        </authorList>
    </citation>
    <scope>NUCLEOTIDE SEQUENCE [LARGE SCALE GENOMIC DNA]</scope>
    <source>
        <strain evidence="2">Lor287</strain>
    </source>
</reference>
<evidence type="ECO:0000313" key="2">
    <source>
        <dbReference type="EMBL" id="KAK8947172.1"/>
    </source>
</evidence>
<proteinExistence type="predicted"/>
<sequence>MHGTVHGDKWWSTCLLALMPTENRWILHRVPLSSSAKGIPLQAGKGARSAKRENSAAPGSPGPYQERGKQGGLSFNAIWEAAQTSGAQVTTAHNKEGRSVSPALKRVAEEQYASLGASLLFNLCIVSMFDPSMTFVFVTHVVGDHNNHMN</sequence>
<name>A0AAP0BRL3_9ASPA</name>
<evidence type="ECO:0000256" key="1">
    <source>
        <dbReference type="SAM" id="MobiDB-lite"/>
    </source>
</evidence>
<accession>A0AAP0BRL3</accession>